<dbReference type="RefSeq" id="WP_092908093.1">
    <property type="nucleotide sequence ID" value="NZ_FOUZ01000007.1"/>
</dbReference>
<dbReference type="EMBL" id="FOUZ01000007">
    <property type="protein sequence ID" value="SFN13475.1"/>
    <property type="molecule type" value="Genomic_DNA"/>
</dbReference>
<dbReference type="OrthoDB" id="1446819at2"/>
<evidence type="ECO:0008006" key="3">
    <source>
        <dbReference type="Google" id="ProtNLM"/>
    </source>
</evidence>
<name>A0A1I4WJ80_9FLAO</name>
<protein>
    <recommendedName>
        <fullName evidence="3">TonB protein C-terminal</fullName>
    </recommendedName>
</protein>
<accession>A0A1I4WJ80</accession>
<proteinExistence type="predicted"/>
<dbReference type="AlphaFoldDB" id="A0A1I4WJ80"/>
<gene>
    <name evidence="1" type="ORF">SAMN05421738_10729</name>
</gene>
<sequence>MKNLLLILFPFILFAQEKEQAKMMIYPGCEKFEKKGNDKLKDCFIKKIIEELGNESLFVLEKKKIGQIELSSEIKFNIDANGQFDKFEVIGNNFSKELVNEAFIKYLNSLNKKKKKIIPSIDKDGNNTSIYFHLPFVINKSINHLVY</sequence>
<keyword evidence="2" id="KW-1185">Reference proteome</keyword>
<reference evidence="2" key="1">
    <citation type="submission" date="2016-10" db="EMBL/GenBank/DDBJ databases">
        <authorList>
            <person name="Varghese N."/>
            <person name="Submissions S."/>
        </authorList>
    </citation>
    <scope>NUCLEOTIDE SEQUENCE [LARGE SCALE GENOMIC DNA]</scope>
    <source>
        <strain evidence="2">XJ109</strain>
    </source>
</reference>
<dbReference type="Proteomes" id="UP000199149">
    <property type="component" value="Unassembled WGS sequence"/>
</dbReference>
<organism evidence="1 2">
    <name type="scientific">Algoriella xinjiangensis</name>
    <dbReference type="NCBI Taxonomy" id="684065"/>
    <lineage>
        <taxon>Bacteria</taxon>
        <taxon>Pseudomonadati</taxon>
        <taxon>Bacteroidota</taxon>
        <taxon>Flavobacteriia</taxon>
        <taxon>Flavobacteriales</taxon>
        <taxon>Weeksellaceae</taxon>
        <taxon>Algoriella</taxon>
    </lineage>
</organism>
<evidence type="ECO:0000313" key="1">
    <source>
        <dbReference type="EMBL" id="SFN13475.1"/>
    </source>
</evidence>
<evidence type="ECO:0000313" key="2">
    <source>
        <dbReference type="Proteomes" id="UP000199149"/>
    </source>
</evidence>